<evidence type="ECO:0000256" key="1">
    <source>
        <dbReference type="SAM" id="Coils"/>
    </source>
</evidence>
<keyword evidence="1" id="KW-0175">Coiled coil</keyword>
<name>A0A0E9RPV8_ANGAN</name>
<dbReference type="AlphaFoldDB" id="A0A0E9RPV8"/>
<protein>
    <submittedName>
        <fullName evidence="2">Uncharacterized protein</fullName>
    </submittedName>
</protein>
<sequence length="33" mass="3889">MKVQEQEEEIVQLRRQISELQSSQNATQQTDLT</sequence>
<reference evidence="2" key="2">
    <citation type="journal article" date="2015" name="Fish Shellfish Immunol.">
        <title>Early steps in the European eel (Anguilla anguilla)-Vibrio vulnificus interaction in the gills: Role of the RtxA13 toxin.</title>
        <authorList>
            <person name="Callol A."/>
            <person name="Pajuelo D."/>
            <person name="Ebbesson L."/>
            <person name="Teles M."/>
            <person name="MacKenzie S."/>
            <person name="Amaro C."/>
        </authorList>
    </citation>
    <scope>NUCLEOTIDE SEQUENCE</scope>
</reference>
<proteinExistence type="predicted"/>
<accession>A0A0E9RPV8</accession>
<dbReference type="EMBL" id="GBXM01077371">
    <property type="protein sequence ID" value="JAH31206.1"/>
    <property type="molecule type" value="Transcribed_RNA"/>
</dbReference>
<feature type="coiled-coil region" evidence="1">
    <location>
        <begin position="3"/>
        <end position="30"/>
    </location>
</feature>
<organism evidence="2">
    <name type="scientific">Anguilla anguilla</name>
    <name type="common">European freshwater eel</name>
    <name type="synonym">Muraena anguilla</name>
    <dbReference type="NCBI Taxonomy" id="7936"/>
    <lineage>
        <taxon>Eukaryota</taxon>
        <taxon>Metazoa</taxon>
        <taxon>Chordata</taxon>
        <taxon>Craniata</taxon>
        <taxon>Vertebrata</taxon>
        <taxon>Euteleostomi</taxon>
        <taxon>Actinopterygii</taxon>
        <taxon>Neopterygii</taxon>
        <taxon>Teleostei</taxon>
        <taxon>Anguilliformes</taxon>
        <taxon>Anguillidae</taxon>
        <taxon>Anguilla</taxon>
    </lineage>
</organism>
<evidence type="ECO:0000313" key="2">
    <source>
        <dbReference type="EMBL" id="JAH31206.1"/>
    </source>
</evidence>
<reference evidence="2" key="1">
    <citation type="submission" date="2014-11" db="EMBL/GenBank/DDBJ databases">
        <authorList>
            <person name="Amaro Gonzalez C."/>
        </authorList>
    </citation>
    <scope>NUCLEOTIDE SEQUENCE</scope>
</reference>